<reference evidence="1 2" key="1">
    <citation type="journal article" date="2020" name="Nature">
        <title>Six reference-quality genomes reveal evolution of bat adaptations.</title>
        <authorList>
            <person name="Jebb D."/>
            <person name="Huang Z."/>
            <person name="Pippel M."/>
            <person name="Hughes G.M."/>
            <person name="Lavrichenko K."/>
            <person name="Devanna P."/>
            <person name="Winkler S."/>
            <person name="Jermiin L.S."/>
            <person name="Skirmuntt E.C."/>
            <person name="Katzourakis A."/>
            <person name="Burkitt-Gray L."/>
            <person name="Ray D.A."/>
            <person name="Sullivan K.A.M."/>
            <person name="Roscito J.G."/>
            <person name="Kirilenko B.M."/>
            <person name="Davalos L.M."/>
            <person name="Corthals A.P."/>
            <person name="Power M.L."/>
            <person name="Jones G."/>
            <person name="Ransome R.D."/>
            <person name="Dechmann D.K.N."/>
            <person name="Locatelli A.G."/>
            <person name="Puechmaille S.J."/>
            <person name="Fedrigo O."/>
            <person name="Jarvis E.D."/>
            <person name="Hiller M."/>
            <person name="Vernes S.C."/>
            <person name="Myers E.W."/>
            <person name="Teeling E.C."/>
        </authorList>
    </citation>
    <scope>NUCLEOTIDE SEQUENCE [LARGE SCALE GENOMIC DNA]</scope>
    <source>
        <strain evidence="1">Bat1K_MPI-CBG_1</strain>
    </source>
</reference>
<comment type="caution">
    <text evidence="1">The sequence shown here is derived from an EMBL/GenBank/DDBJ whole genome shotgun (WGS) entry which is preliminary data.</text>
</comment>
<gene>
    <name evidence="1" type="ORF">HJG60_009905</name>
</gene>
<dbReference type="EMBL" id="JABVXQ010000002">
    <property type="protein sequence ID" value="KAF6125464.1"/>
    <property type="molecule type" value="Genomic_DNA"/>
</dbReference>
<evidence type="ECO:0000313" key="1">
    <source>
        <dbReference type="EMBL" id="KAF6125464.1"/>
    </source>
</evidence>
<proteinExistence type="predicted"/>
<accession>A0A834EQG2</accession>
<dbReference type="AlphaFoldDB" id="A0A834EQG2"/>
<name>A0A834EQG2_9CHIR</name>
<evidence type="ECO:0000313" key="2">
    <source>
        <dbReference type="Proteomes" id="UP000664940"/>
    </source>
</evidence>
<protein>
    <submittedName>
        <fullName evidence="1">Uncharacterized protein</fullName>
    </submittedName>
</protein>
<organism evidence="1 2">
    <name type="scientific">Phyllostomus discolor</name>
    <name type="common">pale spear-nosed bat</name>
    <dbReference type="NCBI Taxonomy" id="89673"/>
    <lineage>
        <taxon>Eukaryota</taxon>
        <taxon>Metazoa</taxon>
        <taxon>Chordata</taxon>
        <taxon>Craniata</taxon>
        <taxon>Vertebrata</taxon>
        <taxon>Euteleostomi</taxon>
        <taxon>Mammalia</taxon>
        <taxon>Eutheria</taxon>
        <taxon>Laurasiatheria</taxon>
        <taxon>Chiroptera</taxon>
        <taxon>Yangochiroptera</taxon>
        <taxon>Phyllostomidae</taxon>
        <taxon>Phyllostominae</taxon>
        <taxon>Phyllostomus</taxon>
    </lineage>
</organism>
<sequence length="168" mass="18203">MESQIWQQSTGSVGGGLSKGTMALLALMLDTSVSPYIPLVPLRLPLQYWSSVGVGLSRRVCVWVLSKEPFRTPAASSTDSVPTGFCSQKFWGHSSWNWNLGLGWGLLEGTGVGLGLFAPQISLLNFYPYRYEASLFHVRTPPTSLNGCGFFNSVAVLLPFNSISGVPE</sequence>
<dbReference type="Proteomes" id="UP000664940">
    <property type="component" value="Unassembled WGS sequence"/>
</dbReference>